<evidence type="ECO:0000256" key="1">
    <source>
        <dbReference type="SAM" id="MobiDB-lite"/>
    </source>
</evidence>
<dbReference type="PANTHER" id="PTHR10217">
    <property type="entry name" value="VOLTAGE AND LIGAND GATED POTASSIUM CHANNEL"/>
    <property type="match status" value="1"/>
</dbReference>
<proteinExistence type="predicted"/>
<feature type="region of interest" description="Disordered" evidence="1">
    <location>
        <begin position="93"/>
        <end position="123"/>
    </location>
</feature>
<dbReference type="Proteomes" id="UP000827092">
    <property type="component" value="Unassembled WGS sequence"/>
</dbReference>
<dbReference type="GO" id="GO:0005249">
    <property type="term" value="F:voltage-gated potassium channel activity"/>
    <property type="evidence" value="ECO:0007669"/>
    <property type="project" value="TreeGrafter"/>
</dbReference>
<dbReference type="AlphaFoldDB" id="A0AAV6UL17"/>
<dbReference type="InterPro" id="IPR018490">
    <property type="entry name" value="cNMP-bd_dom_sf"/>
</dbReference>
<evidence type="ECO:0000313" key="3">
    <source>
        <dbReference type="Proteomes" id="UP000827092"/>
    </source>
</evidence>
<keyword evidence="3" id="KW-1185">Reference proteome</keyword>
<feature type="compositionally biased region" description="Low complexity" evidence="1">
    <location>
        <begin position="417"/>
        <end position="435"/>
    </location>
</feature>
<protein>
    <submittedName>
        <fullName evidence="2">Uncharacterized protein</fullName>
    </submittedName>
</protein>
<dbReference type="EMBL" id="JAFNEN010000354">
    <property type="protein sequence ID" value="KAG8184926.1"/>
    <property type="molecule type" value="Genomic_DNA"/>
</dbReference>
<dbReference type="SUPFAM" id="SSF51206">
    <property type="entry name" value="cAMP-binding domain-like"/>
    <property type="match status" value="1"/>
</dbReference>
<comment type="caution">
    <text evidence="2">The sequence shown here is derived from an EMBL/GenBank/DDBJ whole genome shotgun (WGS) entry which is preliminary data.</text>
</comment>
<dbReference type="GO" id="GO:0005886">
    <property type="term" value="C:plasma membrane"/>
    <property type="evidence" value="ECO:0007669"/>
    <property type="project" value="TreeGrafter"/>
</dbReference>
<sequence>MRHESVYKETLKITFPGKGDLVGCDISVSGTDMVLKSSSDVKALTYCDLKCIHIPGLMEVLKLYPEFAQTFCSDILHDLTFNLREGYEMEDNGGTSLTLPSISEDDENSEGTTPRSPMSPCLTINRNKYSAATGDENWESKVHQFRRTFQSGHRPTVRFEKLRPAATHPNLPNSPPQWWMARFRHMDDFNAKGKSWDFFDIRDEIEMTKTSVERLDSQMTSLTQDVANLSQEVRTTLILLQQKFECTVTLPQTTQSCESLPMRKHPGNPSLPRRACSQPIGLPSGDQTARDVAHETLRPHHFHNSETQTDLYLLDDILQRRFSPENFSLSERSSDKSSLERSFERSVERSSVERSERYPLQRTSGCSSFSLGEDKVEFVVGPPVSGDEAPETTGGGLRSPKESRDNNNSRMAAFWRSASPDDQPVPSSSSRFRSSVNGGRDSNARSDVPGEIVVDIDGSTSLRLEEFVNFAKGFRITCIRQVRQSSVSPSRPEPGRELPAGKSCSPVFSSPQPVNFLLKPATPLLPSVSTTMATTFLQQQQTNALVSTLLEQVGIMSKYISTLQIPPPPVIHAAQSTAAPVPPAQSPPTAVISPSQFVTSIVSKSKSQYLLP</sequence>
<organism evidence="2 3">
    <name type="scientific">Oedothorax gibbosus</name>
    <dbReference type="NCBI Taxonomy" id="931172"/>
    <lineage>
        <taxon>Eukaryota</taxon>
        <taxon>Metazoa</taxon>
        <taxon>Ecdysozoa</taxon>
        <taxon>Arthropoda</taxon>
        <taxon>Chelicerata</taxon>
        <taxon>Arachnida</taxon>
        <taxon>Araneae</taxon>
        <taxon>Araneomorphae</taxon>
        <taxon>Entelegynae</taxon>
        <taxon>Araneoidea</taxon>
        <taxon>Linyphiidae</taxon>
        <taxon>Erigoninae</taxon>
        <taxon>Oedothorax</taxon>
    </lineage>
</organism>
<dbReference type="InterPro" id="IPR014710">
    <property type="entry name" value="RmlC-like_jellyroll"/>
</dbReference>
<dbReference type="InterPro" id="IPR050818">
    <property type="entry name" value="KCNH_animal-type"/>
</dbReference>
<feature type="region of interest" description="Disordered" evidence="1">
    <location>
        <begin position="483"/>
        <end position="506"/>
    </location>
</feature>
<reference evidence="2 3" key="1">
    <citation type="journal article" date="2022" name="Nat. Ecol. Evol.">
        <title>A masculinizing supergene underlies an exaggerated male reproductive morph in a spider.</title>
        <authorList>
            <person name="Hendrickx F."/>
            <person name="De Corte Z."/>
            <person name="Sonet G."/>
            <person name="Van Belleghem S.M."/>
            <person name="Kostlbacher S."/>
            <person name="Vangestel C."/>
        </authorList>
    </citation>
    <scope>NUCLEOTIDE SEQUENCE [LARGE SCALE GENOMIC DNA]</scope>
    <source>
        <strain evidence="2">W744_W776</strain>
    </source>
</reference>
<dbReference type="GO" id="GO:0042391">
    <property type="term" value="P:regulation of membrane potential"/>
    <property type="evidence" value="ECO:0007669"/>
    <property type="project" value="TreeGrafter"/>
</dbReference>
<evidence type="ECO:0000313" key="2">
    <source>
        <dbReference type="EMBL" id="KAG8184926.1"/>
    </source>
</evidence>
<gene>
    <name evidence="2" type="ORF">JTE90_017780</name>
</gene>
<dbReference type="PANTHER" id="PTHR10217:SF637">
    <property type="entry name" value="EAG-LIKE K[+] CHANNEL, ISOFORM A"/>
    <property type="match status" value="1"/>
</dbReference>
<dbReference type="Gene3D" id="2.60.120.10">
    <property type="entry name" value="Jelly Rolls"/>
    <property type="match status" value="1"/>
</dbReference>
<feature type="region of interest" description="Disordered" evidence="1">
    <location>
        <begin position="379"/>
        <end position="447"/>
    </location>
</feature>
<feature type="compositionally biased region" description="Basic and acidic residues" evidence="1">
    <location>
        <begin position="332"/>
        <end position="359"/>
    </location>
</feature>
<feature type="region of interest" description="Disordered" evidence="1">
    <location>
        <begin position="327"/>
        <end position="366"/>
    </location>
</feature>
<accession>A0AAV6UL17</accession>
<name>A0AAV6UL17_9ARAC</name>
<feature type="compositionally biased region" description="Polar residues" evidence="1">
    <location>
        <begin position="110"/>
        <end position="123"/>
    </location>
</feature>